<sequence length="382" mass="43070">MIYSVNLKKLTKKINPFSFAKYLKDTGWTQFQTKRTYIKVFQNTKQNGDFFQVTIPMEQSLSDYQEAMYTAIETVAFVEGQSAEQLLLFLLNPNTDILKIRLDRSDVEAGNILFDDAIRIYENAKKLIAATAQDILHPKKYHQGRCDDAISQFIGNCKFGQTEIGSYVVSVVCPFAELDDSERYKQLSIFSEEDQCADSLTRKVTNRIMSNVSFIKRTIDNGDYSKLSDSDNISANFYDALSGLNLDQDNTNLEFIAQWSPAVKKNRADCDRIMLSSSYYEPISAATSQLRESVSTKTKILGRIKKLESCPDPEKRNTGKITIVYLNDADKPHTITANLNKADYEKAIEAHGHGNHVEIIGDITNSGKRNASITCESFAVLD</sequence>
<reference evidence="1 2" key="1">
    <citation type="submission" date="2017-10" db="EMBL/GenBank/DDBJ databases">
        <title>Complete Genome Sequence of Faecalibacterium prausnitzii isolated from the gut of healthy adult Indian.</title>
        <authorList>
            <person name="Bag S."/>
            <person name="Ghosh T.S."/>
            <person name="Das B."/>
        </authorList>
    </citation>
    <scope>NUCLEOTIDE SEQUENCE [LARGE SCALE GENOMIC DNA]</scope>
    <source>
        <strain evidence="1 2">Indica</strain>
    </source>
</reference>
<organism evidence="1 2">
    <name type="scientific">Faecalibacterium prausnitzii</name>
    <dbReference type="NCBI Taxonomy" id="853"/>
    <lineage>
        <taxon>Bacteria</taxon>
        <taxon>Bacillati</taxon>
        <taxon>Bacillota</taxon>
        <taxon>Clostridia</taxon>
        <taxon>Eubacteriales</taxon>
        <taxon>Oscillospiraceae</taxon>
        <taxon>Faecalibacterium</taxon>
    </lineage>
</organism>
<evidence type="ECO:0000313" key="1">
    <source>
        <dbReference type="EMBL" id="ATL90603.1"/>
    </source>
</evidence>
<proteinExistence type="predicted"/>
<dbReference type="RefSeq" id="WP_098924371.1">
    <property type="nucleotide sequence ID" value="NZ_CP023819.1"/>
</dbReference>
<protein>
    <submittedName>
        <fullName evidence="1">Uncharacterized protein</fullName>
    </submittedName>
</protein>
<evidence type="ECO:0000313" key="2">
    <source>
        <dbReference type="Proteomes" id="UP000223709"/>
    </source>
</evidence>
<name>A0A291TBN6_9FIRM</name>
<accession>A0A291TBN6</accession>
<dbReference type="Proteomes" id="UP000223709">
    <property type="component" value="Chromosome"/>
</dbReference>
<gene>
    <name evidence="1" type="ORF">CRH10_09980</name>
</gene>
<dbReference type="EMBL" id="CP023819">
    <property type="protein sequence ID" value="ATL90603.1"/>
    <property type="molecule type" value="Genomic_DNA"/>
</dbReference>
<dbReference type="AlphaFoldDB" id="A0A291TBN6"/>